<reference evidence="2" key="3">
    <citation type="journal article" date="2021" name="World Allergy Organ. J.">
        <title>Chromosome-level assembly of Dermatophagoides farinae genome and transcriptome reveals two novel allergens Der f 37 and Der f 39.</title>
        <authorList>
            <person name="Chen J."/>
            <person name="Cai Z."/>
            <person name="Fan D."/>
            <person name="Hu J."/>
            <person name="Hou Y."/>
            <person name="He Y."/>
            <person name="Zhang Z."/>
            <person name="Zhao Z."/>
            <person name="Gao P."/>
            <person name="Hu W."/>
            <person name="Sun J."/>
            <person name="Li J."/>
            <person name="Ji K."/>
        </authorList>
    </citation>
    <scope>NUCLEOTIDE SEQUENCE</scope>
    <source>
        <strain evidence="2">JKM2019</strain>
    </source>
</reference>
<feature type="region of interest" description="Disordered" evidence="1">
    <location>
        <begin position="332"/>
        <end position="356"/>
    </location>
</feature>
<reference evidence="3" key="1">
    <citation type="submission" date="2013-05" db="EMBL/GenBank/DDBJ databases">
        <authorList>
            <person name="Yim A.K.Y."/>
            <person name="Chan T.F."/>
            <person name="Ji K.M."/>
            <person name="Liu X.Y."/>
            <person name="Zhou J.W."/>
            <person name="Li R.Q."/>
            <person name="Yang K.Y."/>
            <person name="Li J."/>
            <person name="Li M."/>
            <person name="Law P.T.W."/>
            <person name="Wu Y.L."/>
            <person name="Cai Z.L."/>
            <person name="Qin H."/>
            <person name="Bao Y."/>
            <person name="Leung R.K.K."/>
            <person name="Ng P.K.S."/>
            <person name="Zou J."/>
            <person name="Zhong X.J."/>
            <person name="Ran P.X."/>
            <person name="Zhong N.S."/>
            <person name="Liu Z.G."/>
            <person name="Tsui S.K.W."/>
        </authorList>
    </citation>
    <scope>NUCLEOTIDE SEQUENCE</scope>
    <source>
        <strain evidence="3">Derf</strain>
        <tissue evidence="3">Whole organism</tissue>
    </source>
</reference>
<dbReference type="AlphaFoldDB" id="A0A922I1L7"/>
<evidence type="ECO:0000256" key="1">
    <source>
        <dbReference type="SAM" id="MobiDB-lite"/>
    </source>
</evidence>
<feature type="compositionally biased region" description="Low complexity" evidence="1">
    <location>
        <begin position="101"/>
        <end position="140"/>
    </location>
</feature>
<protein>
    <submittedName>
        <fullName evidence="3">Uncharacterized protein</fullName>
    </submittedName>
</protein>
<evidence type="ECO:0000313" key="2">
    <source>
        <dbReference type="EMBL" id="KAH7646781.1"/>
    </source>
</evidence>
<organism evidence="3 4">
    <name type="scientific">Dermatophagoides farinae</name>
    <name type="common">American house dust mite</name>
    <dbReference type="NCBI Taxonomy" id="6954"/>
    <lineage>
        <taxon>Eukaryota</taxon>
        <taxon>Metazoa</taxon>
        <taxon>Ecdysozoa</taxon>
        <taxon>Arthropoda</taxon>
        <taxon>Chelicerata</taxon>
        <taxon>Arachnida</taxon>
        <taxon>Acari</taxon>
        <taxon>Acariformes</taxon>
        <taxon>Sarcoptiformes</taxon>
        <taxon>Astigmata</taxon>
        <taxon>Psoroptidia</taxon>
        <taxon>Analgoidea</taxon>
        <taxon>Pyroglyphidae</taxon>
        <taxon>Dermatophagoidinae</taxon>
        <taxon>Dermatophagoides</taxon>
    </lineage>
</organism>
<accession>A0A922I1L7</accession>
<evidence type="ECO:0000313" key="4">
    <source>
        <dbReference type="Proteomes" id="UP000790347"/>
    </source>
</evidence>
<feature type="compositionally biased region" description="Polar residues" evidence="1">
    <location>
        <begin position="47"/>
        <end position="57"/>
    </location>
</feature>
<dbReference type="EMBL" id="ASGP02000003">
    <property type="protein sequence ID" value="KAH9517372.1"/>
    <property type="molecule type" value="Genomic_DNA"/>
</dbReference>
<feature type="compositionally biased region" description="Low complexity" evidence="1">
    <location>
        <begin position="257"/>
        <end position="271"/>
    </location>
</feature>
<reference evidence="2" key="2">
    <citation type="submission" date="2020-06" db="EMBL/GenBank/DDBJ databases">
        <authorList>
            <person name="Ji K."/>
            <person name="Li J."/>
        </authorList>
    </citation>
    <scope>NUCLEOTIDE SEQUENCE</scope>
    <source>
        <strain evidence="2">JKM2019</strain>
        <tissue evidence="2">Whole body</tissue>
    </source>
</reference>
<gene>
    <name evidence="3" type="ORF">DERF_008050</name>
    <name evidence="2" type="ORF">HUG17_2319</name>
</gene>
<feature type="region of interest" description="Disordered" evidence="1">
    <location>
        <begin position="32"/>
        <end position="63"/>
    </location>
</feature>
<dbReference type="Proteomes" id="UP000828236">
    <property type="component" value="Unassembled WGS sequence"/>
</dbReference>
<dbReference type="Proteomes" id="UP000790347">
    <property type="component" value="Unassembled WGS sequence"/>
</dbReference>
<feature type="compositionally biased region" description="Polar residues" evidence="1">
    <location>
        <begin position="291"/>
        <end position="302"/>
    </location>
</feature>
<dbReference type="EMBL" id="SDOV01000001">
    <property type="protein sequence ID" value="KAH7646781.1"/>
    <property type="molecule type" value="Genomic_DNA"/>
</dbReference>
<sequence length="356" mass="39533">MAFMVPLVKNHYDIYNTRTAFSDHDTGGGGYMIGSSNHNLNRRGRTTSHSSESNNKKSAFVIGGGSNSQVVLNGIVHMNGRSSSKSKPKVVLASANRAKGQSQPIQVQKQSQQNKTTEQQQRGSPVKKSPLSPSYSSTQSMNHATRSFPHVRRTVRNPITNRVYSYSVSIPEYVAEEDEEELARLELEESLESQCESPTLDQVMIFSTSAPAGTGSIDNGIIDIVDEDDFIRCTGARLPSSIRTQTKNSKKSKRNASFSSSIAHSSSLPNSPVNKNLESSFNDETDEPESPTKNQSQFERCNSSNSREYMELLQKFILHLKMLKLKRIFNPKNSNSSAKECRQRNRSSTLDDSINL</sequence>
<comment type="caution">
    <text evidence="3">The sequence shown here is derived from an EMBL/GenBank/DDBJ whole genome shotgun (WGS) entry which is preliminary data.</text>
</comment>
<feature type="region of interest" description="Disordered" evidence="1">
    <location>
        <begin position="241"/>
        <end position="302"/>
    </location>
</feature>
<proteinExistence type="predicted"/>
<feature type="region of interest" description="Disordered" evidence="1">
    <location>
        <begin position="79"/>
        <end position="149"/>
    </location>
</feature>
<keyword evidence="4" id="KW-1185">Reference proteome</keyword>
<evidence type="ECO:0000313" key="3">
    <source>
        <dbReference type="EMBL" id="KAH9517372.1"/>
    </source>
</evidence>
<feature type="compositionally biased region" description="Polar residues" evidence="1">
    <location>
        <begin position="346"/>
        <end position="356"/>
    </location>
</feature>
<name>A0A922I1L7_DERFA</name>
<reference evidence="3" key="4">
    <citation type="journal article" date="2022" name="Res Sq">
        <title>Comparative Genomics Reveals Insights into the Divergent Evolution of Astigmatic Mites and Household Pest Adaptations.</title>
        <authorList>
            <person name="Xiong Q."/>
            <person name="Wan A.T.-Y."/>
            <person name="Liu X.-Y."/>
            <person name="Fung C.S.-H."/>
            <person name="Xiao X."/>
            <person name="Malainual N."/>
            <person name="Hou J."/>
            <person name="Wang L."/>
            <person name="Wang M."/>
            <person name="Yang K."/>
            <person name="Cui Y."/>
            <person name="Leung E."/>
            <person name="Nong W."/>
            <person name="Shin S.-K."/>
            <person name="Au S."/>
            <person name="Jeong K.Y."/>
            <person name="Chew F.T."/>
            <person name="Hui J."/>
            <person name="Leung T.F."/>
            <person name="Tungtrongchitr A."/>
            <person name="Zhong N."/>
            <person name="Liu Z."/>
            <person name="Tsui S."/>
        </authorList>
    </citation>
    <scope>NUCLEOTIDE SEQUENCE</scope>
    <source>
        <strain evidence="3">Derf</strain>
        <tissue evidence="3">Whole organism</tissue>
    </source>
</reference>